<dbReference type="STRING" id="1802055.A3A74_02715"/>
<dbReference type="EMBL" id="MGAF01000037">
    <property type="protein sequence ID" value="OGK40091.1"/>
    <property type="molecule type" value="Genomic_DNA"/>
</dbReference>
<reference evidence="2 3" key="1">
    <citation type="journal article" date="2016" name="Nat. Commun.">
        <title>Thousands of microbial genomes shed light on interconnected biogeochemical processes in an aquifer system.</title>
        <authorList>
            <person name="Anantharaman K."/>
            <person name="Brown C.T."/>
            <person name="Hug L.A."/>
            <person name="Sharon I."/>
            <person name="Castelle C.J."/>
            <person name="Probst A.J."/>
            <person name="Thomas B.C."/>
            <person name="Singh A."/>
            <person name="Wilkins M.J."/>
            <person name="Karaoz U."/>
            <person name="Brodie E.L."/>
            <person name="Williams K.H."/>
            <person name="Hubbard S.S."/>
            <person name="Banfield J.F."/>
        </authorList>
    </citation>
    <scope>NUCLEOTIDE SEQUENCE [LARGE SCALE GENOMIC DNA]</scope>
</reference>
<protein>
    <recommendedName>
        <fullName evidence="1">Glycosyltransferase 2-like domain-containing protein</fullName>
    </recommendedName>
</protein>
<dbReference type="Gene3D" id="3.90.550.10">
    <property type="entry name" value="Spore Coat Polysaccharide Biosynthesis Protein SpsA, Chain A"/>
    <property type="match status" value="1"/>
</dbReference>
<feature type="domain" description="Glycosyltransferase 2-like" evidence="1">
    <location>
        <begin position="6"/>
        <end position="163"/>
    </location>
</feature>
<evidence type="ECO:0000259" key="1">
    <source>
        <dbReference type="Pfam" id="PF00535"/>
    </source>
</evidence>
<dbReference type="InterPro" id="IPR001173">
    <property type="entry name" value="Glyco_trans_2-like"/>
</dbReference>
<gene>
    <name evidence="2" type="ORF">A3A74_02715</name>
</gene>
<comment type="caution">
    <text evidence="2">The sequence shown here is derived from an EMBL/GenBank/DDBJ whole genome shotgun (WGS) entry which is preliminary data.</text>
</comment>
<dbReference type="PANTHER" id="PTHR43179:SF7">
    <property type="entry name" value="RHAMNOSYLTRANSFERASE WBBL"/>
    <property type="match status" value="1"/>
</dbReference>
<dbReference type="SUPFAM" id="SSF53448">
    <property type="entry name" value="Nucleotide-diphospho-sugar transferases"/>
    <property type="match status" value="1"/>
</dbReference>
<organism evidence="2 3">
    <name type="scientific">Candidatus Roizmanbacteria bacterium RIFCSPLOWO2_01_FULL_35_13</name>
    <dbReference type="NCBI Taxonomy" id="1802055"/>
    <lineage>
        <taxon>Bacteria</taxon>
        <taxon>Candidatus Roizmaniibacteriota</taxon>
    </lineage>
</organism>
<proteinExistence type="predicted"/>
<accession>A0A1F7I9P4</accession>
<name>A0A1F7I9P4_9BACT</name>
<dbReference type="Proteomes" id="UP000179270">
    <property type="component" value="Unassembled WGS sequence"/>
</dbReference>
<evidence type="ECO:0000313" key="3">
    <source>
        <dbReference type="Proteomes" id="UP000179270"/>
    </source>
</evidence>
<evidence type="ECO:0000313" key="2">
    <source>
        <dbReference type="EMBL" id="OGK40091.1"/>
    </source>
</evidence>
<sequence>METQFSVIILSYNTKDLTKRCIWALIKNLKTNNNFHWEIIILDNASSDRSGEMLKKIEKENKEIKVILSKKNLGFAKGNNEAFKTAKGRFVLYYNSDVIVQDINFEKLIGYLDQNPDIGGLTVKVNLTDGNIDPASHRGFPTLRNSFFYFLGLEKLTKNIPLLNKMFGGYHLTHLDLKSIHEIDSPTGAFFLVKKSILDKLGGFDEDFFFFGEDLDLSFRIKKLGYKIMYYPLFEVLHLKHASSGDNKKKIKTKSMTRYHFYDAMKIFYEKHYEIYNPKLVNVSIYFLLNILKNKHAQNRN</sequence>
<dbReference type="Pfam" id="PF00535">
    <property type="entry name" value="Glycos_transf_2"/>
    <property type="match status" value="1"/>
</dbReference>
<dbReference type="InterPro" id="IPR029044">
    <property type="entry name" value="Nucleotide-diphossugar_trans"/>
</dbReference>
<dbReference type="PANTHER" id="PTHR43179">
    <property type="entry name" value="RHAMNOSYLTRANSFERASE WBBL"/>
    <property type="match status" value="1"/>
</dbReference>
<dbReference type="AlphaFoldDB" id="A0A1F7I9P4"/>